<evidence type="ECO:0000313" key="4">
    <source>
        <dbReference type="EMBL" id="MFC4314475.1"/>
    </source>
</evidence>
<name>A0ABV8T5T6_9GAMM</name>
<dbReference type="Proteomes" id="UP001595904">
    <property type="component" value="Unassembled WGS sequence"/>
</dbReference>
<dbReference type="PANTHER" id="PTHR43265">
    <property type="entry name" value="ESTERASE ESTD"/>
    <property type="match status" value="1"/>
</dbReference>
<dbReference type="SUPFAM" id="SSF53474">
    <property type="entry name" value="alpha/beta-Hydrolases"/>
    <property type="match status" value="1"/>
</dbReference>
<evidence type="ECO:0000259" key="3">
    <source>
        <dbReference type="Pfam" id="PF02129"/>
    </source>
</evidence>
<dbReference type="InterPro" id="IPR000383">
    <property type="entry name" value="Xaa-Pro-like_dom"/>
</dbReference>
<accession>A0ABV8T5T6</accession>
<dbReference type="InterPro" id="IPR029058">
    <property type="entry name" value="AB_hydrolase_fold"/>
</dbReference>
<keyword evidence="5" id="KW-1185">Reference proteome</keyword>
<proteinExistence type="predicted"/>
<keyword evidence="2" id="KW-0732">Signal</keyword>
<sequence>MNSKRTALLLVALLSSAALAEPAGSPPPFWSAAPTTTVEVQERTFANAGAELSGTLYAPKVDGRVPLVIVYHAASAATRDFPLYRHVTEALPPLGMAVFVFDRRGSGKSGGKLEDSDYNMLADDGIAAQKMFAKDTRIDPKRIGFWGLSQGGWLSLLAASRSPEAAFAISISAPMTTPDVQMIFASQNILRIKGFSQADIDQATATRLAVDDFMRGKRDRASTQSVLDAAAAKPWFELIYMNKTFKNPDESRWAKEIQHDPLATLDKVRQPALVIYGTADPWVPVKTSVERFRASAPHHPNIEVAVIQGADHSMATTVSPVDQIDPVLSPKETPDSAEYFSLLGAWLAKQGLARIGTR</sequence>
<keyword evidence="1 4" id="KW-0378">Hydrolase</keyword>
<dbReference type="GO" id="GO:0016787">
    <property type="term" value="F:hydrolase activity"/>
    <property type="evidence" value="ECO:0007669"/>
    <property type="project" value="UniProtKB-KW"/>
</dbReference>
<dbReference type="RefSeq" id="WP_380605678.1">
    <property type="nucleotide sequence ID" value="NZ_JBHSDU010000015.1"/>
</dbReference>
<feature type="domain" description="Xaa-Pro dipeptidyl-peptidase-like" evidence="3">
    <location>
        <begin position="49"/>
        <end position="308"/>
    </location>
</feature>
<dbReference type="Gene3D" id="3.40.50.1820">
    <property type="entry name" value="alpha/beta hydrolase"/>
    <property type="match status" value="1"/>
</dbReference>
<dbReference type="InterPro" id="IPR002471">
    <property type="entry name" value="Pept_S9_AS"/>
</dbReference>
<dbReference type="EC" id="3.4.-.-" evidence="4"/>
<dbReference type="InterPro" id="IPR053145">
    <property type="entry name" value="AB_hydrolase_Est10"/>
</dbReference>
<feature type="signal peptide" evidence="2">
    <location>
        <begin position="1"/>
        <end position="20"/>
    </location>
</feature>
<dbReference type="PANTHER" id="PTHR43265:SF1">
    <property type="entry name" value="ESTERASE ESTD"/>
    <property type="match status" value="1"/>
</dbReference>
<evidence type="ECO:0000256" key="1">
    <source>
        <dbReference type="ARBA" id="ARBA00022801"/>
    </source>
</evidence>
<organism evidence="4 5">
    <name type="scientific">Steroidobacter flavus</name>
    <dbReference type="NCBI Taxonomy" id="1842136"/>
    <lineage>
        <taxon>Bacteria</taxon>
        <taxon>Pseudomonadati</taxon>
        <taxon>Pseudomonadota</taxon>
        <taxon>Gammaproteobacteria</taxon>
        <taxon>Steroidobacterales</taxon>
        <taxon>Steroidobacteraceae</taxon>
        <taxon>Steroidobacter</taxon>
    </lineage>
</organism>
<comment type="caution">
    <text evidence="4">The sequence shown here is derived from an EMBL/GenBank/DDBJ whole genome shotgun (WGS) entry which is preliminary data.</text>
</comment>
<feature type="chain" id="PRO_5047106753" evidence="2">
    <location>
        <begin position="21"/>
        <end position="358"/>
    </location>
</feature>
<evidence type="ECO:0000313" key="5">
    <source>
        <dbReference type="Proteomes" id="UP001595904"/>
    </source>
</evidence>
<dbReference type="EMBL" id="JBHSDU010000015">
    <property type="protein sequence ID" value="MFC4314475.1"/>
    <property type="molecule type" value="Genomic_DNA"/>
</dbReference>
<reference evidence="5" key="1">
    <citation type="journal article" date="2019" name="Int. J. Syst. Evol. Microbiol.">
        <title>The Global Catalogue of Microorganisms (GCM) 10K type strain sequencing project: providing services to taxonomists for standard genome sequencing and annotation.</title>
        <authorList>
            <consortium name="The Broad Institute Genomics Platform"/>
            <consortium name="The Broad Institute Genome Sequencing Center for Infectious Disease"/>
            <person name="Wu L."/>
            <person name="Ma J."/>
        </authorList>
    </citation>
    <scope>NUCLEOTIDE SEQUENCE [LARGE SCALE GENOMIC DNA]</scope>
    <source>
        <strain evidence="5">CGMCC 1.10759</strain>
    </source>
</reference>
<protein>
    <submittedName>
        <fullName evidence="4">Alpha/beta hydrolase family protein</fullName>
        <ecNumber evidence="4">3.4.-.-</ecNumber>
    </submittedName>
</protein>
<gene>
    <name evidence="4" type="ORF">ACFPN2_35745</name>
</gene>
<dbReference type="PROSITE" id="PS00708">
    <property type="entry name" value="PRO_ENDOPEP_SER"/>
    <property type="match status" value="1"/>
</dbReference>
<evidence type="ECO:0000256" key="2">
    <source>
        <dbReference type="SAM" id="SignalP"/>
    </source>
</evidence>
<dbReference type="Pfam" id="PF02129">
    <property type="entry name" value="Peptidase_S15"/>
    <property type="match status" value="1"/>
</dbReference>